<evidence type="ECO:0000256" key="2">
    <source>
        <dbReference type="ARBA" id="ARBA00022679"/>
    </source>
</evidence>
<dbReference type="VEuPathDB" id="TriTrypDB:TRSC58_02832"/>
<dbReference type="PROSITE" id="PS50280">
    <property type="entry name" value="SET"/>
    <property type="match status" value="2"/>
</dbReference>
<dbReference type="RefSeq" id="XP_029242211.1">
    <property type="nucleotide sequence ID" value="XM_029377987.1"/>
</dbReference>
<sequence>MWDKFTSLKSQSMRATTSFKRGEIICPVSADYTLESDALVLMDGCRLKHDTRFNATIISRFIIATKDLQLGEEVLVNLNTFLYDVGDRRGSSLTGFKNLTEEEKHHLYRYADEHVRQRAIMDGFIPNRSEGGIKVVQTRNSHLLTVSRGTHEPMSTVFTSTGVLLPFPVRSTIELPGYQHLRLTGGSEFIRHACQPNLRLEIVGDSIRGVALRFIEEGEELTYNYLCTEWDIAEPFHCTCNTDSCYAFIRGFYYLDTGEKARLLQNASAAIKEKYNAPIPCTASLASLEKITALAVTFEGRVAAQRYVASGTVLMNVNRLCVRTREVVLDTLHIPHSCDANVVLLEGRLVASRPFLPGDPLTLNLSTLFYELPLPFECHCGSVTHSHLVKGFSALSDEEKSSLMPFVEHSVLVEAFRHGFTVQSSSSCVKIRRHPSLGEATYAADFIPKGSRVFHMRGLVIPFPTIYTVYLGDDRHLLFAFGAQCLAHSCEPNTRLFVDAANGMATCVAIRDIEPEEIVSFNYLTSEWDMASPFKCCCGSASCFGMIKGFRHLDEETQLRLWPHTSSGVKSLFAQHRRSALSNFDTSLVSLQGPLGELCLARDLSSGVILFTATTFCIATEEIVLDGVRLRHSCRPTAVFLEGRVVLCRASPRGDPVTLNINHLIYSTPAFVCHCGAENCVGEVRGFTGLTNEQKSTEMLYVDPRVRAAGGCNKCWVQSSCSLVEVKPNGPMGQATFAKSDIVEGLAFLGCQALFFPFQQSTRSCWMKDNIFFLQMGRSAWRTAVIQMFVSS</sequence>
<keyword evidence="7" id="KW-1185">Reference proteome</keyword>
<proteinExistence type="predicted"/>
<dbReference type="GeneID" id="40324862"/>
<dbReference type="SMART" id="SM00317">
    <property type="entry name" value="SET"/>
    <property type="match status" value="2"/>
</dbReference>
<dbReference type="SMART" id="SM00508">
    <property type="entry name" value="PostSET"/>
    <property type="match status" value="4"/>
</dbReference>
<keyword evidence="2 6" id="KW-0808">Transferase</keyword>
<dbReference type="PANTHER" id="PTHR12350">
    <property type="entry name" value="HISTONE-LYSINE N-METHYLTRANSFERASE-RELATED"/>
    <property type="match status" value="1"/>
</dbReference>
<dbReference type="OrthoDB" id="5984008at2759"/>
<feature type="domain" description="Post-SET" evidence="5">
    <location>
        <begin position="669"/>
        <end position="685"/>
    </location>
</feature>
<evidence type="ECO:0000313" key="7">
    <source>
        <dbReference type="Proteomes" id="UP000283634"/>
    </source>
</evidence>
<dbReference type="EC" id="2.1.1.-" evidence="6"/>
<comment type="caution">
    <text evidence="6">The sequence shown here is derived from an EMBL/GenBank/DDBJ whole genome shotgun (WGS) entry which is preliminary data.</text>
</comment>
<dbReference type="SUPFAM" id="SSF82199">
    <property type="entry name" value="SET domain"/>
    <property type="match status" value="3"/>
</dbReference>
<evidence type="ECO:0000259" key="5">
    <source>
        <dbReference type="PROSITE" id="PS50868"/>
    </source>
</evidence>
<reference evidence="6 7" key="1">
    <citation type="journal article" date="2018" name="BMC Genomics">
        <title>Genomic comparison of Trypanosoma conorhini and Trypanosoma rangeli to Trypanosoma cruzi strains of high and low virulence.</title>
        <authorList>
            <person name="Bradwell K.R."/>
            <person name="Koparde V.N."/>
            <person name="Matveyev A.V."/>
            <person name="Serrano M.G."/>
            <person name="Alves J.M."/>
            <person name="Parikh H."/>
            <person name="Huang B."/>
            <person name="Lee V."/>
            <person name="Espinosa-Alvarez O."/>
            <person name="Ortiz P.A."/>
            <person name="Costa-Martins A.G."/>
            <person name="Teixeira M.M."/>
            <person name="Buck G.A."/>
        </authorList>
    </citation>
    <scope>NUCLEOTIDE SEQUENCE [LARGE SCALE GENOMIC DNA]</scope>
    <source>
        <strain evidence="6 7">AM80</strain>
    </source>
</reference>
<organism evidence="6 7">
    <name type="scientific">Trypanosoma rangeli</name>
    <dbReference type="NCBI Taxonomy" id="5698"/>
    <lineage>
        <taxon>Eukaryota</taxon>
        <taxon>Discoba</taxon>
        <taxon>Euglenozoa</taxon>
        <taxon>Kinetoplastea</taxon>
        <taxon>Metakinetoplastina</taxon>
        <taxon>Trypanosomatida</taxon>
        <taxon>Trypanosomatidae</taxon>
        <taxon>Trypanosoma</taxon>
        <taxon>Herpetosoma</taxon>
    </lineage>
</organism>
<dbReference type="PROSITE" id="PS50868">
    <property type="entry name" value="POST_SET"/>
    <property type="match status" value="2"/>
</dbReference>
<protein>
    <submittedName>
        <fullName evidence="6">Methyltransferase</fullName>
        <ecNumber evidence="6">2.1.1.-</ecNumber>
    </submittedName>
</protein>
<dbReference type="Pfam" id="PF00856">
    <property type="entry name" value="SET"/>
    <property type="match status" value="2"/>
</dbReference>
<dbReference type="InterPro" id="IPR001214">
    <property type="entry name" value="SET_dom"/>
</dbReference>
<evidence type="ECO:0000256" key="3">
    <source>
        <dbReference type="ARBA" id="ARBA00022691"/>
    </source>
</evidence>
<dbReference type="GO" id="GO:0032259">
    <property type="term" value="P:methylation"/>
    <property type="evidence" value="ECO:0007669"/>
    <property type="project" value="UniProtKB-KW"/>
</dbReference>
<dbReference type="Proteomes" id="UP000283634">
    <property type="component" value="Unassembled WGS sequence"/>
</dbReference>
<dbReference type="PANTHER" id="PTHR12350:SF21">
    <property type="entry name" value="SET DOMAIN-CONTAINING PROTEIN"/>
    <property type="match status" value="1"/>
</dbReference>
<dbReference type="InterPro" id="IPR053201">
    <property type="entry name" value="Flavunoidine_N-MTase"/>
</dbReference>
<name>A0A3S5ISI6_TRYRA</name>
<feature type="domain" description="Post-SET" evidence="5">
    <location>
        <begin position="532"/>
        <end position="548"/>
    </location>
</feature>
<dbReference type="EMBL" id="MKGL01000017">
    <property type="protein sequence ID" value="RNF11483.1"/>
    <property type="molecule type" value="Genomic_DNA"/>
</dbReference>
<evidence type="ECO:0000313" key="6">
    <source>
        <dbReference type="EMBL" id="RNF11483.1"/>
    </source>
</evidence>
<feature type="domain" description="SET" evidence="4">
    <location>
        <begin position="427"/>
        <end position="524"/>
    </location>
</feature>
<keyword evidence="3" id="KW-0949">S-adenosyl-L-methionine</keyword>
<evidence type="ECO:0000256" key="1">
    <source>
        <dbReference type="ARBA" id="ARBA00022603"/>
    </source>
</evidence>
<accession>A0A3S5ISI6</accession>
<dbReference type="InterPro" id="IPR003616">
    <property type="entry name" value="Post-SET_dom"/>
</dbReference>
<dbReference type="GO" id="GO:0008168">
    <property type="term" value="F:methyltransferase activity"/>
    <property type="evidence" value="ECO:0007669"/>
    <property type="project" value="UniProtKB-KW"/>
</dbReference>
<keyword evidence="1 6" id="KW-0489">Methyltransferase</keyword>
<evidence type="ECO:0000259" key="4">
    <source>
        <dbReference type="PROSITE" id="PS50280"/>
    </source>
</evidence>
<gene>
    <name evidence="6" type="ORF">TraAM80_00929</name>
</gene>
<dbReference type="InterPro" id="IPR046341">
    <property type="entry name" value="SET_dom_sf"/>
</dbReference>
<dbReference type="Gene3D" id="2.170.270.10">
    <property type="entry name" value="SET domain"/>
    <property type="match status" value="2"/>
</dbReference>
<dbReference type="AlphaFoldDB" id="A0A3S5ISI6"/>
<feature type="domain" description="SET" evidence="4">
    <location>
        <begin position="43"/>
        <end position="226"/>
    </location>
</feature>